<feature type="region of interest" description="Disordered" evidence="1">
    <location>
        <begin position="553"/>
        <end position="624"/>
    </location>
</feature>
<dbReference type="AlphaFoldDB" id="A0A1Y3DTK3"/>
<dbReference type="VEuPathDB" id="PlasmoDB:PKA1H_080028900"/>
<dbReference type="Proteomes" id="UP000195012">
    <property type="component" value="Unassembled WGS sequence"/>
</dbReference>
<feature type="compositionally biased region" description="Basic and acidic residues" evidence="1">
    <location>
        <begin position="598"/>
        <end position="609"/>
    </location>
</feature>
<feature type="compositionally biased region" description="Gly residues" evidence="1">
    <location>
        <begin position="572"/>
        <end position="583"/>
    </location>
</feature>
<dbReference type="VEuPathDB" id="PlasmoDB:PKNOH_S100052100"/>
<dbReference type="Pfam" id="PF05795">
    <property type="entry name" value="Plasmodium_Vir"/>
    <property type="match status" value="2"/>
</dbReference>
<name>A0A1Y3DTK3_PLAKN</name>
<proteinExistence type="predicted"/>
<organism evidence="2 3">
    <name type="scientific">Plasmodium knowlesi</name>
    <dbReference type="NCBI Taxonomy" id="5850"/>
    <lineage>
        <taxon>Eukaryota</taxon>
        <taxon>Sar</taxon>
        <taxon>Alveolata</taxon>
        <taxon>Apicomplexa</taxon>
        <taxon>Aconoidasida</taxon>
        <taxon>Haemosporida</taxon>
        <taxon>Plasmodiidae</taxon>
        <taxon>Plasmodium</taxon>
        <taxon>Plasmodium (Plasmodium)</taxon>
    </lineage>
</organism>
<evidence type="ECO:0000313" key="3">
    <source>
        <dbReference type="Proteomes" id="UP000195012"/>
    </source>
</evidence>
<dbReference type="InterPro" id="IPR008780">
    <property type="entry name" value="Plasmodium_Vir"/>
</dbReference>
<feature type="compositionally biased region" description="Low complexity" evidence="1">
    <location>
        <begin position="561"/>
        <end position="571"/>
    </location>
</feature>
<accession>A0A1Y3DTK3</accession>
<protein>
    <submittedName>
        <fullName evidence="2">KIR protein</fullName>
    </submittedName>
</protein>
<feature type="region of interest" description="Disordered" evidence="1">
    <location>
        <begin position="455"/>
        <end position="474"/>
    </location>
</feature>
<reference evidence="2 3" key="1">
    <citation type="submission" date="2017-05" db="EMBL/GenBank/DDBJ databases">
        <title>PacBio assembly of a Plasmodium knowlesi genome sequence with Hi-C correction and manual annotation of the SICAvar gene family.</title>
        <authorList>
            <person name="Lapp S.A."/>
            <person name="Geraldo J.A."/>
            <person name="Chien J.-T."/>
            <person name="Ay F."/>
            <person name="Pakala S.B."/>
            <person name="Batugedara G."/>
            <person name="Humphrey J.C."/>
            <person name="Debarry J.D."/>
            <person name="Le Roch K.G."/>
            <person name="Galinski M.R."/>
            <person name="Kissinger J.C."/>
        </authorList>
    </citation>
    <scope>NUCLEOTIDE SEQUENCE [LARGE SCALE GENOMIC DNA]</scope>
    <source>
        <strain evidence="3">Malayan Strain Pk1 (A+)</strain>
    </source>
</reference>
<evidence type="ECO:0000256" key="1">
    <source>
        <dbReference type="SAM" id="MobiDB-lite"/>
    </source>
</evidence>
<dbReference type="VEuPathDB" id="PlasmoDB:PKNH_0823600"/>
<comment type="caution">
    <text evidence="2">The sequence shown here is derived from an EMBL/GenBank/DDBJ whole genome shotgun (WGS) entry which is preliminary data.</text>
</comment>
<dbReference type="OrthoDB" id="383226at2759"/>
<feature type="compositionally biased region" description="Basic and acidic residues" evidence="1">
    <location>
        <begin position="463"/>
        <end position="474"/>
    </location>
</feature>
<evidence type="ECO:0000313" key="2">
    <source>
        <dbReference type="EMBL" id="OTN66107.1"/>
    </source>
</evidence>
<gene>
    <name evidence="2" type="ORF">PKNOH_S100052100</name>
</gene>
<sequence length="624" mass="69341">MEGVSSMLPSEQMYSAFEQPSTCSVMPNGPGCNERVKKSVQNGLQRKVISDHESLAKKIVKNHHYACSETGKRTDKAAYYDLCHFLYFWIGGSIKDILNEWNDLTGAMRTIYGNLAGDRCNNGCSVIYTDMSKSNFDWRKIIFDYSYNVSILQSKSTEEKQFICSSDCEQYLQKVKDAYSKVKDSCNGYNLSNDKWCKEFTEEYRTYFDADQPKLTCKAECEPEPPTREQLLSNLPSNLAYDNFNNNWRIYSADQYVGSIKKTLRTTLQRYPDTSKCLDEIVGAWHYATNIMPPRGNPSYAERCDYFYYWLGSKVSDRLKGSSEFAEVMNEIYGKLREIPGTNECGTVTTAVDAVSLIQRKRMFDYYHDYSSLRNMLPNSEPQCNDTFGSYLQGISDAYTAVEGDSRRSPDAYWDKFWGQHKGVISAEIRNLTCTVSPKKPSAGDDFDLGDAVVDGGNEGPDAELKGPKVKGDVDVSLPKVEGGDGNGDGSGGVGGMVGGTLATVGLPAIGFYLYKYTDVFDGIKKSLFGGSNNTVGRNRNRGRRSTIRHQHFDDTFTENGSSTLGDDGSTTLGGGGGGGSSTLGGSSTDISTIYNEPTRRPTGRRERAGTNNRRQGNIRYYAT</sequence>
<dbReference type="EMBL" id="NETL01000024">
    <property type="protein sequence ID" value="OTN66107.1"/>
    <property type="molecule type" value="Genomic_DNA"/>
</dbReference>